<evidence type="ECO:0000259" key="10">
    <source>
        <dbReference type="PROSITE" id="PS50262"/>
    </source>
</evidence>
<sequence>STNSDCACVVDGDLLSLLLPPLLLTEFVLGVLGNGLALWIFCFHLKPWKSSTVFLFNLALADFLLNLALPFRASYYFSGINWGFGDAFCNISLFTLAMNRGGSVFFLMAIAVDRYMRVVHPHHPINSMSPLQAVCCAAGLWVLTISLNVHLLTKSHHFKAGNSIKCESFTHKDRLHSTVFFLEFLLSLGIILFCTKQISNQLQVRGLVKEVRICRVQKCLRLVTVIFIICFLPSNFTWVLIWLRNKGEVSITSERDCNIQKALDTTFYITISLTYLNSMLDPVVYCFFSPSFKKICKKVLKLDFTFMKQGGQQIYLKLYLCLYLNLNLFLSHQHGLPHLTQAS</sequence>
<name>A0A668A1U7_9TELE</name>
<comment type="similarity">
    <text evidence="8">Belongs to the G-protein coupled receptor 1 family.</text>
</comment>
<dbReference type="PANTHER" id="PTHR46048">
    <property type="entry name" value="HYDROXYCARBOXYLIC ACID RECEPTOR 2"/>
    <property type="match status" value="1"/>
</dbReference>
<gene>
    <name evidence="11" type="primary">LOC115364728</name>
</gene>
<dbReference type="GO" id="GO:0004930">
    <property type="term" value="F:G protein-coupled receptor activity"/>
    <property type="evidence" value="ECO:0007669"/>
    <property type="project" value="UniProtKB-KW"/>
</dbReference>
<dbReference type="InterPro" id="IPR051893">
    <property type="entry name" value="HCARs"/>
</dbReference>
<dbReference type="GeneTree" id="ENSGT01140000282516"/>
<keyword evidence="2 8" id="KW-0812">Transmembrane</keyword>
<keyword evidence="6 8" id="KW-0675">Receptor</keyword>
<dbReference type="Proteomes" id="UP000472263">
    <property type="component" value="Chromosome 9"/>
</dbReference>
<reference evidence="11" key="1">
    <citation type="submission" date="2019-06" db="EMBL/GenBank/DDBJ databases">
        <authorList>
            <consortium name="Wellcome Sanger Institute Data Sharing"/>
        </authorList>
    </citation>
    <scope>NUCLEOTIDE SEQUENCE [LARGE SCALE GENOMIC DNA]</scope>
</reference>
<protein>
    <submittedName>
        <fullName evidence="11">Hydroxycarboxylic acid receptor 3-like</fullName>
    </submittedName>
</protein>
<evidence type="ECO:0000256" key="9">
    <source>
        <dbReference type="SAM" id="Phobius"/>
    </source>
</evidence>
<reference evidence="11" key="2">
    <citation type="submission" date="2025-08" db="UniProtKB">
        <authorList>
            <consortium name="Ensembl"/>
        </authorList>
    </citation>
    <scope>IDENTIFICATION</scope>
</reference>
<evidence type="ECO:0000256" key="3">
    <source>
        <dbReference type="ARBA" id="ARBA00022989"/>
    </source>
</evidence>
<dbReference type="InParanoid" id="A0A668A1U7"/>
<dbReference type="PRINTS" id="PR00237">
    <property type="entry name" value="GPCRRHODOPSN"/>
</dbReference>
<dbReference type="Gene3D" id="1.20.1070.10">
    <property type="entry name" value="Rhodopsin 7-helix transmembrane proteins"/>
    <property type="match status" value="1"/>
</dbReference>
<dbReference type="PANTHER" id="PTHR46048:SF6">
    <property type="entry name" value="HYDROXYCARBOXYLIC ACID RECEPTOR 2"/>
    <property type="match status" value="1"/>
</dbReference>
<feature type="transmembrane region" description="Helical" evidence="9">
    <location>
        <begin position="22"/>
        <end position="41"/>
    </location>
</feature>
<reference evidence="11" key="3">
    <citation type="submission" date="2025-09" db="UniProtKB">
        <authorList>
            <consortium name="Ensembl"/>
        </authorList>
    </citation>
    <scope>IDENTIFICATION</scope>
</reference>
<keyword evidence="3 9" id="KW-1133">Transmembrane helix</keyword>
<comment type="subcellular location">
    <subcellularLocation>
        <location evidence="1">Membrane</location>
        <topology evidence="1">Multi-pass membrane protein</topology>
    </subcellularLocation>
</comment>
<evidence type="ECO:0000256" key="6">
    <source>
        <dbReference type="ARBA" id="ARBA00023170"/>
    </source>
</evidence>
<keyword evidence="12" id="KW-1185">Reference proteome</keyword>
<dbReference type="AlphaFoldDB" id="A0A668A1U7"/>
<dbReference type="GO" id="GO:0005886">
    <property type="term" value="C:plasma membrane"/>
    <property type="evidence" value="ECO:0007669"/>
    <property type="project" value="TreeGrafter"/>
</dbReference>
<dbReference type="SUPFAM" id="SSF81321">
    <property type="entry name" value="Family A G protein-coupled receptor-like"/>
    <property type="match status" value="1"/>
</dbReference>
<accession>A0A668A1U7</accession>
<organism evidence="11 12">
    <name type="scientific">Myripristis murdjan</name>
    <name type="common">pinecone soldierfish</name>
    <dbReference type="NCBI Taxonomy" id="586833"/>
    <lineage>
        <taxon>Eukaryota</taxon>
        <taxon>Metazoa</taxon>
        <taxon>Chordata</taxon>
        <taxon>Craniata</taxon>
        <taxon>Vertebrata</taxon>
        <taxon>Euteleostomi</taxon>
        <taxon>Actinopterygii</taxon>
        <taxon>Neopterygii</taxon>
        <taxon>Teleostei</taxon>
        <taxon>Neoteleostei</taxon>
        <taxon>Acanthomorphata</taxon>
        <taxon>Holocentriformes</taxon>
        <taxon>Holocentridae</taxon>
        <taxon>Myripristis</taxon>
    </lineage>
</organism>
<proteinExistence type="inferred from homology"/>
<evidence type="ECO:0000256" key="5">
    <source>
        <dbReference type="ARBA" id="ARBA00023136"/>
    </source>
</evidence>
<feature type="transmembrane region" description="Helical" evidence="9">
    <location>
        <begin position="179"/>
        <end position="198"/>
    </location>
</feature>
<dbReference type="PROSITE" id="PS50262">
    <property type="entry name" value="G_PROTEIN_RECEP_F1_2"/>
    <property type="match status" value="1"/>
</dbReference>
<feature type="transmembrane region" description="Helical" evidence="9">
    <location>
        <begin position="91"/>
        <end position="112"/>
    </location>
</feature>
<dbReference type="Ensembl" id="ENSMMDT00005046090.1">
    <property type="protein sequence ID" value="ENSMMDP00005045198.1"/>
    <property type="gene ID" value="ENSMMDG00005020726.1"/>
</dbReference>
<evidence type="ECO:0000256" key="1">
    <source>
        <dbReference type="ARBA" id="ARBA00004141"/>
    </source>
</evidence>
<feature type="domain" description="G-protein coupled receptors family 1 profile" evidence="10">
    <location>
        <begin position="33"/>
        <end position="285"/>
    </location>
</feature>
<evidence type="ECO:0000313" key="11">
    <source>
        <dbReference type="Ensembl" id="ENSMMDP00005045198.1"/>
    </source>
</evidence>
<evidence type="ECO:0000256" key="2">
    <source>
        <dbReference type="ARBA" id="ARBA00022692"/>
    </source>
</evidence>
<evidence type="ECO:0000256" key="4">
    <source>
        <dbReference type="ARBA" id="ARBA00023040"/>
    </source>
</evidence>
<feature type="transmembrane region" description="Helical" evidence="9">
    <location>
        <begin position="267"/>
        <end position="288"/>
    </location>
</feature>
<evidence type="ECO:0000313" key="12">
    <source>
        <dbReference type="Proteomes" id="UP000472263"/>
    </source>
</evidence>
<dbReference type="InterPro" id="IPR017452">
    <property type="entry name" value="GPCR_Rhodpsn_7TM"/>
</dbReference>
<dbReference type="PROSITE" id="PS00237">
    <property type="entry name" value="G_PROTEIN_RECEP_F1_1"/>
    <property type="match status" value="1"/>
</dbReference>
<dbReference type="Pfam" id="PF00001">
    <property type="entry name" value="7tm_1"/>
    <property type="match status" value="1"/>
</dbReference>
<dbReference type="InterPro" id="IPR000276">
    <property type="entry name" value="GPCR_Rhodpsn"/>
</dbReference>
<keyword evidence="5 9" id="KW-0472">Membrane</keyword>
<evidence type="ECO:0000256" key="7">
    <source>
        <dbReference type="ARBA" id="ARBA00023224"/>
    </source>
</evidence>
<feature type="transmembrane region" description="Helical" evidence="9">
    <location>
        <begin position="53"/>
        <end position="71"/>
    </location>
</feature>
<keyword evidence="4 8" id="KW-0297">G-protein coupled receptor</keyword>
<keyword evidence="7 8" id="KW-0807">Transducer</keyword>
<feature type="transmembrane region" description="Helical" evidence="9">
    <location>
        <begin position="219"/>
        <end position="243"/>
    </location>
</feature>
<feature type="transmembrane region" description="Helical" evidence="9">
    <location>
        <begin position="133"/>
        <end position="153"/>
    </location>
</feature>
<evidence type="ECO:0000256" key="8">
    <source>
        <dbReference type="RuleBase" id="RU000688"/>
    </source>
</evidence>